<dbReference type="AlphaFoldDB" id="A0A2N1NX68"/>
<protein>
    <submittedName>
        <fullName evidence="2">Uncharacterized protein</fullName>
    </submittedName>
</protein>
<accession>A0A2N1NX68</accession>
<comment type="caution">
    <text evidence="2">The sequence shown here is derived from an EMBL/GenBank/DDBJ whole genome shotgun (WGS) entry which is preliminary data.</text>
</comment>
<reference evidence="2 3" key="1">
    <citation type="submission" date="2016-04" db="EMBL/GenBank/DDBJ databases">
        <title>Genome analyses suggest a sexual origin of heterokaryosis in a supposedly ancient asexual fungus.</title>
        <authorList>
            <person name="Ropars J."/>
            <person name="Sedzielewska K."/>
            <person name="Noel J."/>
            <person name="Charron P."/>
            <person name="Farinelli L."/>
            <person name="Marton T."/>
            <person name="Kruger M."/>
            <person name="Pelin A."/>
            <person name="Brachmann A."/>
            <person name="Corradi N."/>
        </authorList>
    </citation>
    <scope>NUCLEOTIDE SEQUENCE [LARGE SCALE GENOMIC DNA]</scope>
    <source>
        <strain evidence="2 3">C2</strain>
    </source>
</reference>
<feature type="compositionally biased region" description="Basic and acidic residues" evidence="1">
    <location>
        <begin position="112"/>
        <end position="121"/>
    </location>
</feature>
<name>A0A2N1NX68_9GLOM</name>
<gene>
    <name evidence="2" type="ORF">RhiirC2_770264</name>
</gene>
<reference evidence="2 3" key="2">
    <citation type="submission" date="2017-10" db="EMBL/GenBank/DDBJ databases">
        <title>Extensive intraspecific genome diversity in a model arbuscular mycorrhizal fungus.</title>
        <authorList>
            <person name="Chen E.C.H."/>
            <person name="Morin E."/>
            <person name="Baudet D."/>
            <person name="Noel J."/>
            <person name="Ndikumana S."/>
            <person name="Charron P."/>
            <person name="St-Onge C."/>
            <person name="Giorgi J."/>
            <person name="Grigoriev I.V."/>
            <person name="Roux C."/>
            <person name="Martin F.M."/>
            <person name="Corradi N."/>
        </authorList>
    </citation>
    <scope>NUCLEOTIDE SEQUENCE [LARGE SCALE GENOMIC DNA]</scope>
    <source>
        <strain evidence="2 3">C2</strain>
    </source>
</reference>
<evidence type="ECO:0000313" key="2">
    <source>
        <dbReference type="EMBL" id="PKK78401.1"/>
    </source>
</evidence>
<evidence type="ECO:0000256" key="1">
    <source>
        <dbReference type="SAM" id="MobiDB-lite"/>
    </source>
</evidence>
<dbReference type="EMBL" id="LLXL01000084">
    <property type="protein sequence ID" value="PKK78401.1"/>
    <property type="molecule type" value="Genomic_DNA"/>
</dbReference>
<feature type="region of interest" description="Disordered" evidence="1">
    <location>
        <begin position="73"/>
        <end position="121"/>
    </location>
</feature>
<evidence type="ECO:0000313" key="3">
    <source>
        <dbReference type="Proteomes" id="UP000233469"/>
    </source>
</evidence>
<feature type="compositionally biased region" description="Polar residues" evidence="1">
    <location>
        <begin position="96"/>
        <end position="111"/>
    </location>
</feature>
<dbReference type="VEuPathDB" id="FungiDB:FUN_022524"/>
<proteinExistence type="predicted"/>
<organism evidence="2 3">
    <name type="scientific">Rhizophagus irregularis</name>
    <dbReference type="NCBI Taxonomy" id="588596"/>
    <lineage>
        <taxon>Eukaryota</taxon>
        <taxon>Fungi</taxon>
        <taxon>Fungi incertae sedis</taxon>
        <taxon>Mucoromycota</taxon>
        <taxon>Glomeromycotina</taxon>
        <taxon>Glomeromycetes</taxon>
        <taxon>Glomerales</taxon>
        <taxon>Glomeraceae</taxon>
        <taxon>Rhizophagus</taxon>
    </lineage>
</organism>
<dbReference type="Proteomes" id="UP000233469">
    <property type="component" value="Unassembled WGS sequence"/>
</dbReference>
<sequence length="121" mass="13398">MIDGEQDVDNVFGIVTDAREWYFMECTLDREGKPSFKLSEPVSRAKAENAKLKHEQIVINLSAQGDTSILKSPFNLEPQVTPQSSILPPIDDGKNSSDITDVTQPTRSGSKSLEEKEVMNS</sequence>